<keyword evidence="3" id="KW-0732">Signal</keyword>
<feature type="compositionally biased region" description="Basic and acidic residues" evidence="1">
    <location>
        <begin position="507"/>
        <end position="523"/>
    </location>
</feature>
<gene>
    <name evidence="4" type="ORF">BJ212DRAFT_1479916</name>
</gene>
<feature type="transmembrane region" description="Helical" evidence="2">
    <location>
        <begin position="260"/>
        <end position="282"/>
    </location>
</feature>
<comment type="caution">
    <text evidence="4">The sequence shown here is derived from an EMBL/GenBank/DDBJ whole genome shotgun (WGS) entry which is preliminary data.</text>
</comment>
<keyword evidence="5" id="KW-1185">Reference proteome</keyword>
<dbReference type="GeneID" id="64633988"/>
<evidence type="ECO:0000256" key="2">
    <source>
        <dbReference type="SAM" id="Phobius"/>
    </source>
</evidence>
<feature type="compositionally biased region" description="Pro residues" evidence="1">
    <location>
        <begin position="350"/>
        <end position="365"/>
    </location>
</feature>
<evidence type="ECO:0000313" key="5">
    <source>
        <dbReference type="Proteomes" id="UP000807769"/>
    </source>
</evidence>
<dbReference type="RefSeq" id="XP_041194149.1">
    <property type="nucleotide sequence ID" value="XM_041339972.1"/>
</dbReference>
<feature type="region of interest" description="Disordered" evidence="1">
    <location>
        <begin position="507"/>
        <end position="536"/>
    </location>
</feature>
<dbReference type="EMBL" id="JABBWG010000012">
    <property type="protein sequence ID" value="KAG1818089.1"/>
    <property type="molecule type" value="Genomic_DNA"/>
</dbReference>
<feature type="compositionally biased region" description="Basic and acidic residues" evidence="1">
    <location>
        <begin position="440"/>
        <end position="457"/>
    </location>
</feature>
<reference evidence="4" key="1">
    <citation type="journal article" date="2020" name="New Phytol.">
        <title>Comparative genomics reveals dynamic genome evolution in host specialist ectomycorrhizal fungi.</title>
        <authorList>
            <person name="Lofgren L.A."/>
            <person name="Nguyen N.H."/>
            <person name="Vilgalys R."/>
            <person name="Ruytinx J."/>
            <person name="Liao H.L."/>
            <person name="Branco S."/>
            <person name="Kuo A."/>
            <person name="LaButti K."/>
            <person name="Lipzen A."/>
            <person name="Andreopoulos W."/>
            <person name="Pangilinan J."/>
            <person name="Riley R."/>
            <person name="Hundley H."/>
            <person name="Na H."/>
            <person name="Barry K."/>
            <person name="Grigoriev I.V."/>
            <person name="Stajich J.E."/>
            <person name="Kennedy P.G."/>
        </authorList>
    </citation>
    <scope>NUCLEOTIDE SEQUENCE</scope>
    <source>
        <strain evidence="4">MN1</strain>
    </source>
</reference>
<evidence type="ECO:0000256" key="1">
    <source>
        <dbReference type="SAM" id="MobiDB-lite"/>
    </source>
</evidence>
<evidence type="ECO:0008006" key="6">
    <source>
        <dbReference type="Google" id="ProtNLM"/>
    </source>
</evidence>
<accession>A0A9P7ECR9</accession>
<keyword evidence="2" id="KW-0472">Membrane</keyword>
<keyword evidence="2" id="KW-1133">Transmembrane helix</keyword>
<dbReference type="OrthoDB" id="2527908at2759"/>
<proteinExistence type="predicted"/>
<keyword evidence="2" id="KW-0812">Transmembrane</keyword>
<feature type="compositionally biased region" description="Polar residues" evidence="1">
    <location>
        <begin position="417"/>
        <end position="436"/>
    </location>
</feature>
<organism evidence="4 5">
    <name type="scientific">Suillus subaureus</name>
    <dbReference type="NCBI Taxonomy" id="48587"/>
    <lineage>
        <taxon>Eukaryota</taxon>
        <taxon>Fungi</taxon>
        <taxon>Dikarya</taxon>
        <taxon>Basidiomycota</taxon>
        <taxon>Agaricomycotina</taxon>
        <taxon>Agaricomycetes</taxon>
        <taxon>Agaricomycetidae</taxon>
        <taxon>Boletales</taxon>
        <taxon>Suillineae</taxon>
        <taxon>Suillaceae</taxon>
        <taxon>Suillus</taxon>
    </lineage>
</organism>
<feature type="signal peptide" evidence="3">
    <location>
        <begin position="1"/>
        <end position="20"/>
    </location>
</feature>
<feature type="chain" id="PRO_5040249259" description="Transmembrane protein" evidence="3">
    <location>
        <begin position="21"/>
        <end position="536"/>
    </location>
</feature>
<sequence length="536" mass="57506">MVLLLLQGLAICFFLHALLGLAEVSRSFSWDLTNHEFERVHNLTVCDGLHISLPSSLGNYNDIEHSPYTLLAFEAGGALTATQIHEDGLWQVKHPAGSQLLLALVDSLGNSGGVLPTVFTVASGSSDCLSALPTSVVSPMIITNASHIEPCDSWQMSVSGGVPPYTIMLASPGAPFLQDFAVPQESGLISFINSGIALRGPTIAAVRDSSGVFGHTTEFVEVVEASGVSCEVGNRGGQASRVILATRSNGGVKLSHQDTIIIAVCASVGGTMIFAALCFAVVKFRRRKRGLIAGQDARPRPFEAANPVPSANASVPRVNISVPLSVIDISWRNNWMASPTEASSTHSPVGPKPSPLRTPTRPLPVPTASRQPSNTSLRPEDPPSRLPRNPSSSYVTQSPQAGPSQIPLQQQSISSIRSANNSHRPANSPMSPQRSALAQEVKRFTPRSRTEGHERILHPSRSTGDIPRDDIALPSRRHHATVPRSTSDMRHTNHLRHYYSASNVARTDRGVLDPVHQHRDRGDPPPPYHKLGPLGK</sequence>
<feature type="compositionally biased region" description="Low complexity" evidence="1">
    <location>
        <begin position="403"/>
        <end position="416"/>
    </location>
</feature>
<dbReference type="AlphaFoldDB" id="A0A9P7ECR9"/>
<evidence type="ECO:0000313" key="4">
    <source>
        <dbReference type="EMBL" id="KAG1818089.1"/>
    </source>
</evidence>
<protein>
    <recommendedName>
        <fullName evidence="6">Transmembrane protein</fullName>
    </recommendedName>
</protein>
<feature type="compositionally biased region" description="Polar residues" evidence="1">
    <location>
        <begin position="368"/>
        <end position="377"/>
    </location>
</feature>
<feature type="region of interest" description="Disordered" evidence="1">
    <location>
        <begin position="339"/>
        <end position="492"/>
    </location>
</feature>
<evidence type="ECO:0000256" key="3">
    <source>
        <dbReference type="SAM" id="SignalP"/>
    </source>
</evidence>
<name>A0A9P7ECR9_9AGAM</name>
<dbReference type="Proteomes" id="UP000807769">
    <property type="component" value="Unassembled WGS sequence"/>
</dbReference>